<evidence type="ECO:0000313" key="1">
    <source>
        <dbReference type="EMBL" id="MCI4382213.1"/>
    </source>
</evidence>
<proteinExistence type="predicted"/>
<gene>
    <name evidence="1" type="ORF">PGIGA_G00260950</name>
</gene>
<name>A0ACC5WT20_PANGG</name>
<protein>
    <submittedName>
        <fullName evidence="1">Uncharacterized protein</fullName>
    </submittedName>
</protein>
<reference evidence="1 2" key="1">
    <citation type="journal article" date="2022" name="bioRxiv">
        <title>An ancient truncated duplication of the anti-Mullerian hormone receptor type 2 gene is a potential conserved master sex determinant in the Pangasiidae catfish family.</title>
        <authorList>
            <person name="Wen M."/>
            <person name="Pan Q."/>
            <person name="Jouanno E."/>
            <person name="Montfort J."/>
            <person name="Zahm M."/>
            <person name="Cabau C."/>
            <person name="Klopp C."/>
            <person name="Iampietro C."/>
            <person name="Roques C."/>
            <person name="Bouchez O."/>
            <person name="Castinel A."/>
            <person name="Donnadieu C."/>
            <person name="Parrinello H."/>
            <person name="Poncet C."/>
            <person name="Belmonte E."/>
            <person name="Gautier V."/>
            <person name="Avarre J.-C."/>
            <person name="Dugue R."/>
            <person name="Gustiano R."/>
            <person name="Ha T.T.T."/>
            <person name="Campet M."/>
            <person name="Sriphairoj K."/>
            <person name="Ribolli J."/>
            <person name="de Almeida F.L."/>
            <person name="Desvignes T."/>
            <person name="Postlethwait J.H."/>
            <person name="Bucao C.F."/>
            <person name="Robinson-Rechavi M."/>
            <person name="Bobe J."/>
            <person name="Herpin A."/>
            <person name="Guiguen Y."/>
        </authorList>
    </citation>
    <scope>NUCLEOTIDE SEQUENCE [LARGE SCALE GENOMIC DNA]</scope>
    <source>
        <strain evidence="1">YG-Dec2019</strain>
    </source>
</reference>
<dbReference type="EMBL" id="CM040462">
    <property type="protein sequence ID" value="MCI4382213.1"/>
    <property type="molecule type" value="Genomic_DNA"/>
</dbReference>
<evidence type="ECO:0000313" key="2">
    <source>
        <dbReference type="Proteomes" id="UP000829447"/>
    </source>
</evidence>
<organism evidence="1 2">
    <name type="scientific">Pangasianodon gigas</name>
    <name type="common">Mekong giant catfish</name>
    <name type="synonym">Pangasius gigas</name>
    <dbReference type="NCBI Taxonomy" id="30993"/>
    <lineage>
        <taxon>Eukaryota</taxon>
        <taxon>Metazoa</taxon>
        <taxon>Chordata</taxon>
        <taxon>Craniata</taxon>
        <taxon>Vertebrata</taxon>
        <taxon>Euteleostomi</taxon>
        <taxon>Actinopterygii</taxon>
        <taxon>Neopterygii</taxon>
        <taxon>Teleostei</taxon>
        <taxon>Ostariophysi</taxon>
        <taxon>Siluriformes</taxon>
        <taxon>Pangasiidae</taxon>
        <taxon>Pangasianodon</taxon>
    </lineage>
</organism>
<dbReference type="Proteomes" id="UP000829447">
    <property type="component" value="Linkage Group LG9"/>
</dbReference>
<accession>A0ACC5WT20</accession>
<sequence length="824" mass="93365">MPRAETPGVLVDHSKMMALLVSLKQLNFMYCAYLWFVALAVVNAQEMLQPKPDEVWISNEDRGRHLFLADQGNPKVPAMASETIEVAALGRPLFPGMLYDCRKDSFIPGITLWDKKSLSENLDSRPQPKTDVKFSSSDSFSSKTSLLDVSASLKASFLGGLVEVGGSAKFLRDTKSSNQQSRVTMYYSETTRFEQLTMTHLGQITYPQVFDQKTATHVVTAVLYGVQAFMVFDRTFSEEEDKQEIEGELNIMVKKIPLFSIEGKGAIKMTDGDKEVAEKITCTFYGDIRLEQNPTTFTEALEVYKKLPTILKENPEKVVPIKVWLYPLHLLNDKAAQLEREISASAVSIEVIMEELEEVERTCNDLSRKTLVNIFSDITQRLRLFQSSFNIYKAMLLKAVGRVLPAIRGGGMEEKSIEDILRIHYRSPFNADVLKQWLGDAKSELHLLNSNIEMLNGIKMENSDTLNTIHLNPNIEVVVCLTFTSLNYEDPYLSTLTEFVKSDEFKGLDGEKKMVSVAPVRKWFRDPDVIIKMRENLSLFKSFSEANKDEKRIRFIISAISDPSSPGSSIYLYEKGKLTDTQFQPVSKPPPPIVKDTQNRIMSLKLQKSPTGETVQYRVEYQQVKADSGPDEQWLIQNTADKDFIQTGLEFGQKYLIRYRIVGKVGVSEASDTISHIPSSELPLIRVGSMHSTTFTIPSTSTIRKIVIYYQRSFLWFRFKAIEVVSNTGYRFIDGDYHGAKSEEFLFDDEDKIVKVTLWPSKDETKLGGIGFEVVKSNGARTSLSIKNEYNLGSPVSVDVMSRKCYGIAVRIRLEIEFLGFYFI</sequence>
<comment type="caution">
    <text evidence="1">The sequence shown here is derived from an EMBL/GenBank/DDBJ whole genome shotgun (WGS) entry which is preliminary data.</text>
</comment>
<keyword evidence="2" id="KW-1185">Reference proteome</keyword>